<dbReference type="InterPro" id="IPR004223">
    <property type="entry name" value="VitB12-dep_Met_synth_activ_dom"/>
</dbReference>
<feature type="domain" description="AdoMet activation" evidence="1">
    <location>
        <begin position="113"/>
        <end position="201"/>
    </location>
</feature>
<sequence length="241" mass="27670">MSFKFDNLIKIEEKEVLRYLEYKGQYISDNLKNNIYECIKITKEKINPRYILRVYPILIENKGACYNKISIKGSNLKLKSRDLYNILKDCDECIIISATLGIEIEKEIRKYSYSQLSKSIILDACATTAIEEVCDAVQSNIEKELNQKGKHITMRYSPGYGDLPLELNKEILNLLNAQNQIGLTINDSGIMIPRKSVVAIMGITHKTINRVQPSCLNCENHKTCKYKKGDVDNECSRVYKK</sequence>
<reference evidence="2 3" key="1">
    <citation type="submission" date="2023-05" db="EMBL/GenBank/DDBJ databases">
        <title>Rombocin, a short stable natural nisin variant, displays selective antimicrobial activity against Listeria monocytogenes and employs dual mode of action to kill target bacterial strains.</title>
        <authorList>
            <person name="Wambui J."/>
            <person name="Stephan R."/>
            <person name="Kuipers O.P."/>
        </authorList>
    </citation>
    <scope>NUCLEOTIDE SEQUENCE [LARGE SCALE GENOMIC DNA]</scope>
    <source>
        <strain evidence="2 3">RC002</strain>
    </source>
</reference>
<dbReference type="Gene3D" id="3.40.109.40">
    <property type="match status" value="1"/>
</dbReference>
<gene>
    <name evidence="2" type="ORF">QOZ84_13010</name>
</gene>
<protein>
    <submittedName>
        <fullName evidence="2">Vitamin B12 dependent-methionine synthase activation domain-containing protein</fullName>
    </submittedName>
</protein>
<proteinExistence type="predicted"/>
<dbReference type="Proteomes" id="UP001301012">
    <property type="component" value="Unassembled WGS sequence"/>
</dbReference>
<accession>A0ABT7EC02</accession>
<keyword evidence="3" id="KW-1185">Reference proteome</keyword>
<comment type="caution">
    <text evidence="2">The sequence shown here is derived from an EMBL/GenBank/DDBJ whole genome shotgun (WGS) entry which is preliminary data.</text>
</comment>
<dbReference type="PIRSF" id="PIRSF037984">
    <property type="entry name" value="Met_synth_TM0269_prd"/>
    <property type="match status" value="1"/>
</dbReference>
<dbReference type="InterPro" id="IPR017342">
    <property type="entry name" value="S-AdoMet-dep_Met_synth_prd"/>
</dbReference>
<evidence type="ECO:0000313" key="3">
    <source>
        <dbReference type="Proteomes" id="UP001301012"/>
    </source>
</evidence>
<dbReference type="RefSeq" id="WP_284133385.1">
    <property type="nucleotide sequence ID" value="NZ_JASKYM010000008.1"/>
</dbReference>
<evidence type="ECO:0000259" key="1">
    <source>
        <dbReference type="Pfam" id="PF02965"/>
    </source>
</evidence>
<dbReference type="EMBL" id="JASKYM010000008">
    <property type="protein sequence ID" value="MDK2564461.1"/>
    <property type="molecule type" value="Genomic_DNA"/>
</dbReference>
<dbReference type="SUPFAM" id="SSF56507">
    <property type="entry name" value="Methionine synthase activation domain-like"/>
    <property type="match status" value="1"/>
</dbReference>
<dbReference type="InterPro" id="IPR037010">
    <property type="entry name" value="VitB12-dep_Met_synth_activ_sf"/>
</dbReference>
<organism evidence="2 3">
    <name type="scientific">Romboutsia sedimentorum</name>
    <dbReference type="NCBI Taxonomy" id="1368474"/>
    <lineage>
        <taxon>Bacteria</taxon>
        <taxon>Bacillati</taxon>
        <taxon>Bacillota</taxon>
        <taxon>Clostridia</taxon>
        <taxon>Peptostreptococcales</taxon>
        <taxon>Peptostreptococcaceae</taxon>
        <taxon>Romboutsia</taxon>
    </lineage>
</organism>
<name>A0ABT7EC02_9FIRM</name>
<dbReference type="Pfam" id="PF02965">
    <property type="entry name" value="Met_synt_B12"/>
    <property type="match status" value="1"/>
</dbReference>
<evidence type="ECO:0000313" key="2">
    <source>
        <dbReference type="EMBL" id="MDK2564461.1"/>
    </source>
</evidence>